<dbReference type="InterPro" id="IPR000742">
    <property type="entry name" value="EGF"/>
</dbReference>
<keyword evidence="1" id="KW-0732">Signal</keyword>
<dbReference type="InterPro" id="IPR036056">
    <property type="entry name" value="Fibrinogen-like_C"/>
</dbReference>
<dbReference type="Gene3D" id="3.90.215.10">
    <property type="entry name" value="Gamma Fibrinogen, chain A, domain 1"/>
    <property type="match status" value="1"/>
</dbReference>
<dbReference type="SUPFAM" id="SSF57414">
    <property type="entry name" value="Hairpin loop containing domain-like"/>
    <property type="match status" value="1"/>
</dbReference>
<dbReference type="OMA" id="IRCADIC"/>
<protein>
    <recommendedName>
        <fullName evidence="6">Fibrinogen C-terminal domain-containing protein</fullName>
    </recommendedName>
</protein>
<dbReference type="InterPro" id="IPR002181">
    <property type="entry name" value="Fibrinogen_a/b/g_C_dom"/>
</dbReference>
<gene>
    <name evidence="4" type="ORF">C0Q70_00815</name>
</gene>
<dbReference type="InterPro" id="IPR003609">
    <property type="entry name" value="Pan_app"/>
</dbReference>
<feature type="domain" description="Apple" evidence="2">
    <location>
        <begin position="37"/>
        <end position="104"/>
    </location>
</feature>
<accession>A0A2T7PXQ6</accession>
<evidence type="ECO:0008006" key="6">
    <source>
        <dbReference type="Google" id="ProtNLM"/>
    </source>
</evidence>
<dbReference type="PROSITE" id="PS00022">
    <property type="entry name" value="EGF_1"/>
    <property type="match status" value="1"/>
</dbReference>
<evidence type="ECO:0000259" key="3">
    <source>
        <dbReference type="PROSITE" id="PS51406"/>
    </source>
</evidence>
<dbReference type="Pfam" id="PF00147">
    <property type="entry name" value="Fibrinogen_C"/>
    <property type="match status" value="1"/>
</dbReference>
<evidence type="ECO:0000256" key="1">
    <source>
        <dbReference type="SAM" id="SignalP"/>
    </source>
</evidence>
<dbReference type="SMART" id="SM00473">
    <property type="entry name" value="PAN_AP"/>
    <property type="match status" value="1"/>
</dbReference>
<reference evidence="4 5" key="1">
    <citation type="submission" date="2018-04" db="EMBL/GenBank/DDBJ databases">
        <title>The genome of golden apple snail Pomacea canaliculata provides insight into stress tolerance and invasive adaptation.</title>
        <authorList>
            <person name="Liu C."/>
            <person name="Liu B."/>
            <person name="Ren Y."/>
            <person name="Zhang Y."/>
            <person name="Wang H."/>
            <person name="Li S."/>
            <person name="Jiang F."/>
            <person name="Yin L."/>
            <person name="Zhang G."/>
            <person name="Qian W."/>
            <person name="Fan W."/>
        </authorList>
    </citation>
    <scope>NUCLEOTIDE SEQUENCE [LARGE SCALE GENOMIC DNA]</scope>
    <source>
        <strain evidence="4">SZHN2017</strain>
        <tissue evidence="4">Muscle</tissue>
    </source>
</reference>
<dbReference type="PANTHER" id="PTHR19143">
    <property type="entry name" value="FIBRINOGEN/TENASCIN/ANGIOPOEITIN"/>
    <property type="match status" value="1"/>
</dbReference>
<name>A0A2T7PXQ6_POMCA</name>
<dbReference type="GO" id="GO:0005615">
    <property type="term" value="C:extracellular space"/>
    <property type="evidence" value="ECO:0007669"/>
    <property type="project" value="TreeGrafter"/>
</dbReference>
<dbReference type="PROSITE" id="PS50948">
    <property type="entry name" value="PAN"/>
    <property type="match status" value="1"/>
</dbReference>
<organism evidence="4 5">
    <name type="scientific">Pomacea canaliculata</name>
    <name type="common">Golden apple snail</name>
    <dbReference type="NCBI Taxonomy" id="400727"/>
    <lineage>
        <taxon>Eukaryota</taxon>
        <taxon>Metazoa</taxon>
        <taxon>Spiralia</taxon>
        <taxon>Lophotrochozoa</taxon>
        <taxon>Mollusca</taxon>
        <taxon>Gastropoda</taxon>
        <taxon>Caenogastropoda</taxon>
        <taxon>Architaenioglossa</taxon>
        <taxon>Ampullarioidea</taxon>
        <taxon>Ampullariidae</taxon>
        <taxon>Pomacea</taxon>
    </lineage>
</organism>
<dbReference type="Proteomes" id="UP000245119">
    <property type="component" value="Linkage Group LG1"/>
</dbReference>
<keyword evidence="5" id="KW-1185">Reference proteome</keyword>
<dbReference type="STRING" id="400727.A0A2T7PXQ6"/>
<evidence type="ECO:0000259" key="2">
    <source>
        <dbReference type="PROSITE" id="PS50948"/>
    </source>
</evidence>
<comment type="caution">
    <text evidence="4">The sequence shown here is derived from an EMBL/GenBank/DDBJ whole genome shotgun (WGS) entry which is preliminary data.</text>
</comment>
<dbReference type="OrthoDB" id="6160102at2759"/>
<dbReference type="SMART" id="SM00186">
    <property type="entry name" value="FBG"/>
    <property type="match status" value="1"/>
</dbReference>
<sequence length="357" mass="39610">MASSWNRLLTVYLLGLWMPVWGSALTRERFFGRIELCSEVFPGTSSFPDVSKMHCATKCAESEACTAFSFTTTSGICHLHYDSDLTSYPCTTSSSTSQHFEKISENLVCYNGGSIVSDGTACKCVNGYVGSRCERLAKDCKEIIASGYYDVLLHNIFNIRPSLATAPIRVLCDSWVENIIHKRISVVPSFNRSMADYVAGFGDANSDYWVGLQNLYLLTSSTSYTLGVQVAYSSSEHQRFYRNFTVRGAGNGYSMFFGGQYDPPSDKADTMGDCLSQLQNSSFSTYDADMDGNATYNCANNYGGGWWYNQQCSDCNLVGKKSQTSTRIPGAVDELFWNPGLDSRLTPVNVYMFLFRS</sequence>
<feature type="chain" id="PRO_5015625436" description="Fibrinogen C-terminal domain-containing protein" evidence="1">
    <location>
        <begin position="23"/>
        <end position="357"/>
    </location>
</feature>
<dbReference type="PROSITE" id="PS51406">
    <property type="entry name" value="FIBRINOGEN_C_2"/>
    <property type="match status" value="1"/>
</dbReference>
<dbReference type="EMBL" id="PZQS01000001">
    <property type="protein sequence ID" value="PVD38204.1"/>
    <property type="molecule type" value="Genomic_DNA"/>
</dbReference>
<feature type="domain" description="Fibrinogen C-terminal" evidence="3">
    <location>
        <begin position="131"/>
        <end position="320"/>
    </location>
</feature>
<dbReference type="InterPro" id="IPR050373">
    <property type="entry name" value="Fibrinogen_C-term_domain"/>
</dbReference>
<feature type="signal peptide" evidence="1">
    <location>
        <begin position="1"/>
        <end position="22"/>
    </location>
</feature>
<evidence type="ECO:0000313" key="4">
    <source>
        <dbReference type="EMBL" id="PVD38204.1"/>
    </source>
</evidence>
<dbReference type="AlphaFoldDB" id="A0A2T7PXQ6"/>
<proteinExistence type="predicted"/>
<dbReference type="PROSITE" id="PS01186">
    <property type="entry name" value="EGF_2"/>
    <property type="match status" value="1"/>
</dbReference>
<dbReference type="InterPro" id="IPR014716">
    <property type="entry name" value="Fibrinogen_a/b/g_C_1"/>
</dbReference>
<dbReference type="SUPFAM" id="SSF56496">
    <property type="entry name" value="Fibrinogen C-terminal domain-like"/>
    <property type="match status" value="1"/>
</dbReference>
<evidence type="ECO:0000313" key="5">
    <source>
        <dbReference type="Proteomes" id="UP000245119"/>
    </source>
</evidence>
<dbReference type="Pfam" id="PF00024">
    <property type="entry name" value="PAN_1"/>
    <property type="match status" value="1"/>
</dbReference>